<proteinExistence type="predicted"/>
<comment type="caution">
    <text evidence="2">The sequence shown here is derived from an EMBL/GenBank/DDBJ whole genome shotgun (WGS) entry which is preliminary data.</text>
</comment>
<name>A0A918TNZ6_9RHOB</name>
<protein>
    <submittedName>
        <fullName evidence="2">Uncharacterized protein</fullName>
    </submittedName>
</protein>
<evidence type="ECO:0000256" key="1">
    <source>
        <dbReference type="SAM" id="SignalP"/>
    </source>
</evidence>
<feature type="signal peptide" evidence="1">
    <location>
        <begin position="1"/>
        <end position="24"/>
    </location>
</feature>
<reference evidence="2" key="2">
    <citation type="submission" date="2020-09" db="EMBL/GenBank/DDBJ databases">
        <authorList>
            <person name="Sun Q."/>
            <person name="Kim S."/>
        </authorList>
    </citation>
    <scope>NUCLEOTIDE SEQUENCE</scope>
    <source>
        <strain evidence="2">KCTC 23310</strain>
    </source>
</reference>
<dbReference type="Proteomes" id="UP000638981">
    <property type="component" value="Unassembled WGS sequence"/>
</dbReference>
<accession>A0A918TNZ6</accession>
<organism evidence="2 3">
    <name type="scientific">Neogemmobacter tilapiae</name>
    <dbReference type="NCBI Taxonomy" id="875041"/>
    <lineage>
        <taxon>Bacteria</taxon>
        <taxon>Pseudomonadati</taxon>
        <taxon>Pseudomonadota</taxon>
        <taxon>Alphaproteobacteria</taxon>
        <taxon>Rhodobacterales</taxon>
        <taxon>Paracoccaceae</taxon>
        <taxon>Neogemmobacter</taxon>
    </lineage>
</organism>
<evidence type="ECO:0000313" key="3">
    <source>
        <dbReference type="Proteomes" id="UP000638981"/>
    </source>
</evidence>
<keyword evidence="3" id="KW-1185">Reference proteome</keyword>
<evidence type="ECO:0000313" key="2">
    <source>
        <dbReference type="EMBL" id="GHC55833.1"/>
    </source>
</evidence>
<sequence length="299" mass="31254">MMGTPMKHLSLALFLGLAPLPALAELDLPYLKEATSKHGPLTIVDADLDGFPGHQLALNGTAVDGTQDAFVDIVQVIAKPGAADVDLVLLAVASGGNACPTLWQWVEVSASGATPNEAFGTCSEGLLDLRTEGASVVIDMASFDPAVQKVSYAYAGESVIETIVPFSDAGAVAAGAGDQVTRWVGRHPMMPFEDAGERLRFKAIMTEEQVFELAGRVTVASEAYEADGFVLGEGFDPNSGGDVAGLWGIRIADGAPFAIFRTTGEEPQIFGLSDVDQPGAIRLEDLPAVADTYLSGLEE</sequence>
<feature type="chain" id="PRO_5037379488" evidence="1">
    <location>
        <begin position="25"/>
        <end position="299"/>
    </location>
</feature>
<keyword evidence="1" id="KW-0732">Signal</keyword>
<reference evidence="2" key="1">
    <citation type="journal article" date="2014" name="Int. J. Syst. Evol. Microbiol.">
        <title>Complete genome sequence of Corynebacterium casei LMG S-19264T (=DSM 44701T), isolated from a smear-ripened cheese.</title>
        <authorList>
            <consortium name="US DOE Joint Genome Institute (JGI-PGF)"/>
            <person name="Walter F."/>
            <person name="Albersmeier A."/>
            <person name="Kalinowski J."/>
            <person name="Ruckert C."/>
        </authorList>
    </citation>
    <scope>NUCLEOTIDE SEQUENCE</scope>
    <source>
        <strain evidence="2">KCTC 23310</strain>
    </source>
</reference>
<dbReference type="AlphaFoldDB" id="A0A918TNZ6"/>
<dbReference type="EMBL" id="BMYJ01000005">
    <property type="protein sequence ID" value="GHC55833.1"/>
    <property type="molecule type" value="Genomic_DNA"/>
</dbReference>
<gene>
    <name evidence="2" type="ORF">GCM10007315_18780</name>
</gene>